<evidence type="ECO:0000313" key="3">
    <source>
        <dbReference type="Proteomes" id="UP000256561"/>
    </source>
</evidence>
<evidence type="ECO:0008006" key="4">
    <source>
        <dbReference type="Google" id="ProtNLM"/>
    </source>
</evidence>
<feature type="signal peptide" evidence="1">
    <location>
        <begin position="1"/>
        <end position="25"/>
    </location>
</feature>
<gene>
    <name evidence="2" type="ORF">DXV75_02590</name>
</gene>
<evidence type="ECO:0000256" key="1">
    <source>
        <dbReference type="SAM" id="SignalP"/>
    </source>
</evidence>
<keyword evidence="3" id="KW-1185">Reference proteome</keyword>
<evidence type="ECO:0000313" key="2">
    <source>
        <dbReference type="EMBL" id="RDV29354.1"/>
    </source>
</evidence>
<organism evidence="2 3">
    <name type="scientific">Alteromonas aestuariivivens</name>
    <dbReference type="NCBI Taxonomy" id="1938339"/>
    <lineage>
        <taxon>Bacteria</taxon>
        <taxon>Pseudomonadati</taxon>
        <taxon>Pseudomonadota</taxon>
        <taxon>Gammaproteobacteria</taxon>
        <taxon>Alteromonadales</taxon>
        <taxon>Alteromonadaceae</taxon>
        <taxon>Alteromonas/Salinimonas group</taxon>
        <taxon>Alteromonas</taxon>
    </lineage>
</organism>
<protein>
    <recommendedName>
        <fullName evidence="4">Glycoside hydrolase family 42 N-terminal domain-containing protein</fullName>
    </recommendedName>
</protein>
<dbReference type="AlphaFoldDB" id="A0A3D8MFR8"/>
<dbReference type="Proteomes" id="UP000256561">
    <property type="component" value="Unassembled WGS sequence"/>
</dbReference>
<keyword evidence="1" id="KW-0732">Signal</keyword>
<dbReference type="OrthoDB" id="1113833at2"/>
<dbReference type="EMBL" id="QRHA01000001">
    <property type="protein sequence ID" value="RDV29354.1"/>
    <property type="molecule type" value="Genomic_DNA"/>
</dbReference>
<feature type="chain" id="PRO_5017786588" description="Glycoside hydrolase family 42 N-terminal domain-containing protein" evidence="1">
    <location>
        <begin position="26"/>
        <end position="418"/>
    </location>
</feature>
<dbReference type="RefSeq" id="WP_115591644.1">
    <property type="nucleotide sequence ID" value="NZ_QRHA01000001.1"/>
</dbReference>
<sequence>MNIFGKKTMGLVPVAICAAIAGYHAVTWLGQSAHASEQVLPKSISERVADKQYPAIFQAWNPLDMPHAFPDTEQRQFLDNAAKHSLLWEEPVSQLGFGTRLVIGLEWDHQYPGLATGFTRQTLTVARKNLNYLHDKNPNLVTLFEIRWRDAPGSYLPEDSDFWARDDQGNRVLGWDGGPEPYYMLNYENPDFQKRLGEQAKAVMASGVYDGVMLDWSGYLPIVRQVREHMGEAGLLLVNIHDEIDKGKQYQDYINGAFMECAPNGRTPENPKKLCSWESMAEALSYYEQNFRKPTINALEAWGARSDDQAMRALTTLGLTHSDGYVLFADPNPLPTPDHMHDWYGFWDASLGKPVSTMQVLPNGAVTREFENGLVIYNPQGNGAVTLELNQTYRSQASGTTIQVVSLSDQDGDILLDK</sequence>
<name>A0A3D8MFR8_9ALTE</name>
<proteinExistence type="predicted"/>
<comment type="caution">
    <text evidence="2">The sequence shown here is derived from an EMBL/GenBank/DDBJ whole genome shotgun (WGS) entry which is preliminary data.</text>
</comment>
<reference evidence="3" key="1">
    <citation type="submission" date="2018-08" db="EMBL/GenBank/DDBJ databases">
        <authorList>
            <person name="Zhang J."/>
            <person name="Du Z.-J."/>
        </authorList>
    </citation>
    <scope>NUCLEOTIDE SEQUENCE [LARGE SCALE GENOMIC DNA]</scope>
    <source>
        <strain evidence="3">KCTC 52655</strain>
    </source>
</reference>
<accession>A0A3D8MFR8</accession>